<evidence type="ECO:0000313" key="7">
    <source>
        <dbReference type="EMBL" id="EYD74290.1"/>
    </source>
</evidence>
<evidence type="ECO:0000256" key="3">
    <source>
        <dbReference type="ARBA" id="ARBA00022777"/>
    </source>
</evidence>
<dbReference type="InterPro" id="IPR050406">
    <property type="entry name" value="FGGY_Carb_Kinase"/>
</dbReference>
<comment type="caution">
    <text evidence="7">The sequence shown here is derived from an EMBL/GenBank/DDBJ whole genome shotgun (WGS) entry which is preliminary data.</text>
</comment>
<dbReference type="CDD" id="cd07808">
    <property type="entry name" value="ASKHA_NBD_FGGY_EcXK-like"/>
    <property type="match status" value="1"/>
</dbReference>
<keyword evidence="8" id="KW-1185">Reference proteome</keyword>
<dbReference type="InterPro" id="IPR000577">
    <property type="entry name" value="Carb_kinase_FGGY"/>
</dbReference>
<feature type="domain" description="Carbohydrate kinase FGGY C-terminal" evidence="6">
    <location>
        <begin position="261"/>
        <end position="439"/>
    </location>
</feature>
<dbReference type="Pfam" id="PF02782">
    <property type="entry name" value="FGGY_C"/>
    <property type="match status" value="1"/>
</dbReference>
<dbReference type="EMBL" id="AOSK01000118">
    <property type="protein sequence ID" value="EYD74290.1"/>
    <property type="molecule type" value="Genomic_DNA"/>
</dbReference>
<name>A0A017HIX9_9RHOB</name>
<evidence type="ECO:0000256" key="1">
    <source>
        <dbReference type="ARBA" id="ARBA00009156"/>
    </source>
</evidence>
<evidence type="ECO:0000259" key="6">
    <source>
        <dbReference type="Pfam" id="PF02782"/>
    </source>
</evidence>
<dbReference type="STRING" id="442562.Rumeso_04154"/>
<keyword evidence="2 4" id="KW-0808">Transferase</keyword>
<dbReference type="InterPro" id="IPR043129">
    <property type="entry name" value="ATPase_NBD"/>
</dbReference>
<dbReference type="SUPFAM" id="SSF53067">
    <property type="entry name" value="Actin-like ATPase domain"/>
    <property type="match status" value="2"/>
</dbReference>
<protein>
    <submittedName>
        <fullName evidence="7">Xylulose kinase</fullName>
        <ecNumber evidence="7">2.7.1.17</ecNumber>
    </submittedName>
</protein>
<dbReference type="Pfam" id="PF00370">
    <property type="entry name" value="FGGY_N"/>
    <property type="match status" value="1"/>
</dbReference>
<dbReference type="InterPro" id="IPR018484">
    <property type="entry name" value="FGGY_N"/>
</dbReference>
<dbReference type="RefSeq" id="WP_037279954.1">
    <property type="nucleotide sequence ID" value="NZ_KK088567.1"/>
</dbReference>
<dbReference type="AlphaFoldDB" id="A0A017HIX9"/>
<dbReference type="PANTHER" id="PTHR43095">
    <property type="entry name" value="SUGAR KINASE"/>
    <property type="match status" value="1"/>
</dbReference>
<dbReference type="InterPro" id="IPR018483">
    <property type="entry name" value="Carb_kinase_FGGY_CS"/>
</dbReference>
<proteinExistence type="inferred from homology"/>
<dbReference type="OrthoDB" id="9805576at2"/>
<accession>A0A017HIX9</accession>
<dbReference type="PATRIC" id="fig|442562.3.peg.4090"/>
<dbReference type="InterPro" id="IPR018485">
    <property type="entry name" value="FGGY_C"/>
</dbReference>
<feature type="domain" description="Carbohydrate kinase FGGY N-terminal" evidence="5">
    <location>
        <begin position="6"/>
        <end position="249"/>
    </location>
</feature>
<organism evidence="7 8">
    <name type="scientific">Rubellimicrobium mesophilum DSM 19309</name>
    <dbReference type="NCBI Taxonomy" id="442562"/>
    <lineage>
        <taxon>Bacteria</taxon>
        <taxon>Pseudomonadati</taxon>
        <taxon>Pseudomonadota</taxon>
        <taxon>Alphaproteobacteria</taxon>
        <taxon>Rhodobacterales</taxon>
        <taxon>Roseobacteraceae</taxon>
        <taxon>Rubellimicrobium</taxon>
    </lineage>
</organism>
<keyword evidence="3 4" id="KW-0418">Kinase</keyword>
<sequence>MMDCTVALDVGTGSTRAAAMSPDGRVLTVAARAYDQIVPAYGWSEQRPADWWAAACGALRDVTAEARAKGWRIQAVAACGQMHGTVLVDAEGRPTREAVPLWNDKRTLDYVRRFESEESLDDWLSMTANPPTPAWPAFKLQWLRDHDPEAWERTTHVLMPKDYVNLCLTGERAMDWTDAACSFLMDAATGRWSARMLDRLGLDGSKLPPIRLPTEILGSVTAGAARATGLPRGTPVLVGGADYPVALLGSGVCRPGMASEVAGTSCIVTLIAERPILDPEISNVGTPEGNWGAFVLLESGGDAARWARRAFHANDLDYAEIVALAESAPPGSDALFFLPYLTGERLGAHRNSRAQFFGLAAGHGLSHLHRAVLEGVGFAVNRHLRVMEEATGTRPEALVASGGGAKADLWLRIKAAIYGRPILIPEEPECGLVGCATLCEVTLGRARDLPEAAARTVRHAREVRPDPAWADRYADMQPVFDRIHQHSQDLYDDLDRLAGGPR</sequence>
<gene>
    <name evidence="7" type="ORF">Rumeso_04154</name>
</gene>
<dbReference type="Proteomes" id="UP000019666">
    <property type="component" value="Unassembled WGS sequence"/>
</dbReference>
<dbReference type="Gene3D" id="3.30.420.40">
    <property type="match status" value="2"/>
</dbReference>
<dbReference type="GO" id="GO:0004856">
    <property type="term" value="F:D-xylulokinase activity"/>
    <property type="evidence" value="ECO:0007669"/>
    <property type="project" value="UniProtKB-EC"/>
</dbReference>
<evidence type="ECO:0000256" key="2">
    <source>
        <dbReference type="ARBA" id="ARBA00022679"/>
    </source>
</evidence>
<dbReference type="PIRSF" id="PIRSF000538">
    <property type="entry name" value="GlpK"/>
    <property type="match status" value="1"/>
</dbReference>
<comment type="similarity">
    <text evidence="1 4">Belongs to the FGGY kinase family.</text>
</comment>
<evidence type="ECO:0000313" key="8">
    <source>
        <dbReference type="Proteomes" id="UP000019666"/>
    </source>
</evidence>
<dbReference type="PROSITE" id="PS00445">
    <property type="entry name" value="FGGY_KINASES_2"/>
    <property type="match status" value="1"/>
</dbReference>
<evidence type="ECO:0000256" key="4">
    <source>
        <dbReference type="RuleBase" id="RU003733"/>
    </source>
</evidence>
<dbReference type="EC" id="2.7.1.17" evidence="7"/>
<dbReference type="PANTHER" id="PTHR43095:SF5">
    <property type="entry name" value="XYLULOSE KINASE"/>
    <property type="match status" value="1"/>
</dbReference>
<dbReference type="HOGENOM" id="CLU_009281_3_0_5"/>
<evidence type="ECO:0000259" key="5">
    <source>
        <dbReference type="Pfam" id="PF00370"/>
    </source>
</evidence>
<reference evidence="7 8" key="1">
    <citation type="submission" date="2013-02" db="EMBL/GenBank/DDBJ databases">
        <authorList>
            <person name="Fiebig A."/>
            <person name="Goeker M."/>
            <person name="Klenk H.-P.P."/>
        </authorList>
    </citation>
    <scope>NUCLEOTIDE SEQUENCE [LARGE SCALE GENOMIC DNA]</scope>
    <source>
        <strain evidence="7 8">DSM 19309</strain>
    </source>
</reference>